<accession>A0A974DAH9</accession>
<reference evidence="3" key="1">
    <citation type="journal article" date="2016" name="Nature">
        <title>Genome evolution in the allotetraploid frog Xenopus laevis.</title>
        <authorList>
            <person name="Session A.M."/>
            <person name="Uno Y."/>
            <person name="Kwon T."/>
            <person name="Chapman J.A."/>
            <person name="Toyoda A."/>
            <person name="Takahashi S."/>
            <person name="Fukui A."/>
            <person name="Hikosaka A."/>
            <person name="Suzuki A."/>
            <person name="Kondo M."/>
            <person name="van Heeringen S.J."/>
            <person name="Quigley I."/>
            <person name="Heinz S."/>
            <person name="Ogino H."/>
            <person name="Ochi H."/>
            <person name="Hellsten U."/>
            <person name="Lyons J.B."/>
            <person name="Simakov O."/>
            <person name="Putnam N."/>
            <person name="Stites J."/>
            <person name="Kuroki Y."/>
            <person name="Tanaka T."/>
            <person name="Michiue T."/>
            <person name="Watanabe M."/>
            <person name="Bogdanovic O."/>
            <person name="Lister R."/>
            <person name="Georgiou G."/>
            <person name="Paranjpe S.S."/>
            <person name="van Kruijsbergen I."/>
            <person name="Shu S."/>
            <person name="Carlson J."/>
            <person name="Kinoshita T."/>
            <person name="Ohta Y."/>
            <person name="Mawaribuchi S."/>
            <person name="Jenkins J."/>
            <person name="Grimwood J."/>
            <person name="Schmutz J."/>
            <person name="Mitros T."/>
            <person name="Mozaffari S.V."/>
            <person name="Suzuki Y."/>
            <person name="Haramoto Y."/>
            <person name="Yamamoto T.S."/>
            <person name="Takagi C."/>
            <person name="Heald R."/>
            <person name="Miller K."/>
            <person name="Haudenschild C."/>
            <person name="Kitzman J."/>
            <person name="Nakayama T."/>
            <person name="Izutsu Y."/>
            <person name="Robert J."/>
            <person name="Fortriede J."/>
            <person name="Burns K."/>
            <person name="Lotay V."/>
            <person name="Karimi K."/>
            <person name="Yasuoka Y."/>
            <person name="Dichmann D.S."/>
            <person name="Flajnik M.F."/>
            <person name="Houston D.W."/>
            <person name="Shendure J."/>
            <person name="DuPasquier L."/>
            <person name="Vize P.D."/>
            <person name="Zorn A.M."/>
            <person name="Ito M."/>
            <person name="Marcotte E.M."/>
            <person name="Wallingford J.B."/>
            <person name="Ito Y."/>
            <person name="Asashima M."/>
            <person name="Ueno N."/>
            <person name="Matsuda Y."/>
            <person name="Veenstra G.J."/>
            <person name="Fujiyama A."/>
            <person name="Harland R.M."/>
            <person name="Taira M."/>
            <person name="Rokhsar D.S."/>
        </authorList>
    </citation>
    <scope>NUCLEOTIDE SEQUENCE [LARGE SCALE GENOMIC DNA]</scope>
    <source>
        <strain evidence="3">J</strain>
    </source>
</reference>
<dbReference type="AlphaFoldDB" id="A0A974DAH9"/>
<evidence type="ECO:0000313" key="3">
    <source>
        <dbReference type="Proteomes" id="UP000694892"/>
    </source>
</evidence>
<dbReference type="Proteomes" id="UP000694892">
    <property type="component" value="Chromosome 3S"/>
</dbReference>
<proteinExistence type="predicted"/>
<name>A0A974DAH9_XENLA</name>
<feature type="compositionally biased region" description="Pro residues" evidence="1">
    <location>
        <begin position="37"/>
        <end position="48"/>
    </location>
</feature>
<organism evidence="2 3">
    <name type="scientific">Xenopus laevis</name>
    <name type="common">African clawed frog</name>
    <dbReference type="NCBI Taxonomy" id="8355"/>
    <lineage>
        <taxon>Eukaryota</taxon>
        <taxon>Metazoa</taxon>
        <taxon>Chordata</taxon>
        <taxon>Craniata</taxon>
        <taxon>Vertebrata</taxon>
        <taxon>Euteleostomi</taxon>
        <taxon>Amphibia</taxon>
        <taxon>Batrachia</taxon>
        <taxon>Anura</taxon>
        <taxon>Pipoidea</taxon>
        <taxon>Pipidae</taxon>
        <taxon>Xenopodinae</taxon>
        <taxon>Xenopus</taxon>
        <taxon>Xenopus</taxon>
    </lineage>
</organism>
<evidence type="ECO:0000256" key="1">
    <source>
        <dbReference type="SAM" id="MobiDB-lite"/>
    </source>
</evidence>
<protein>
    <submittedName>
        <fullName evidence="2">Uncharacterized protein</fullName>
    </submittedName>
</protein>
<feature type="region of interest" description="Disordered" evidence="1">
    <location>
        <begin position="37"/>
        <end position="62"/>
    </location>
</feature>
<sequence length="75" mass="8266">MQGQTYYSGASRPAPLPHLLLPPISFSSPFPPLLPLFPSPSPTRPPPLGAITRTNRRRNRPADWHWGHVGEACCP</sequence>
<gene>
    <name evidence="2" type="ORF">XELAEV_18020953mg</name>
</gene>
<dbReference type="EMBL" id="CM004471">
    <property type="protein sequence ID" value="OCT87255.1"/>
    <property type="molecule type" value="Genomic_DNA"/>
</dbReference>
<evidence type="ECO:0000313" key="2">
    <source>
        <dbReference type="EMBL" id="OCT87255.1"/>
    </source>
</evidence>